<keyword evidence="2" id="KW-1185">Reference proteome</keyword>
<evidence type="ECO:0000313" key="2">
    <source>
        <dbReference type="Proteomes" id="UP000593765"/>
    </source>
</evidence>
<evidence type="ECO:0000313" key="1">
    <source>
        <dbReference type="EMBL" id="QOV90863.1"/>
    </source>
</evidence>
<name>A0A7M2WZN6_9BACT</name>
<dbReference type="KEGG" id="hbs:IPV69_05750"/>
<protein>
    <submittedName>
        <fullName evidence="1">Uncharacterized protein</fullName>
    </submittedName>
</protein>
<gene>
    <name evidence="1" type="ORF">IPV69_05750</name>
</gene>
<sequence>MRHVFRFVVVTAVLSVVWARGSTTQWQSWRSAQNRQDNGAVRAMVDRVRPGMTYGEVAYILGPANRARENVWLYLVPNSSTFHVAVKFDEGRVEEVVREVGTTVSPVGFLNE</sequence>
<dbReference type="Proteomes" id="UP000593765">
    <property type="component" value="Chromosome"/>
</dbReference>
<dbReference type="AlphaFoldDB" id="A0A7M2WZN6"/>
<dbReference type="RefSeq" id="WP_206293967.1">
    <property type="nucleotide sequence ID" value="NZ_CP063458.1"/>
</dbReference>
<organism evidence="1 2">
    <name type="scientific">Humisphaera borealis</name>
    <dbReference type="NCBI Taxonomy" id="2807512"/>
    <lineage>
        <taxon>Bacteria</taxon>
        <taxon>Pseudomonadati</taxon>
        <taxon>Planctomycetota</taxon>
        <taxon>Phycisphaerae</taxon>
        <taxon>Tepidisphaerales</taxon>
        <taxon>Tepidisphaeraceae</taxon>
        <taxon>Humisphaera</taxon>
    </lineage>
</organism>
<reference evidence="1 2" key="1">
    <citation type="submission" date="2020-10" db="EMBL/GenBank/DDBJ databases">
        <title>Wide distribution of Phycisphaera-like planctomycetes from WD2101 soil group in peatlands and genome analysis of the first cultivated representative.</title>
        <authorList>
            <person name="Dedysh S.N."/>
            <person name="Beletsky A.V."/>
            <person name="Ivanova A."/>
            <person name="Kulichevskaya I.S."/>
            <person name="Suzina N.E."/>
            <person name="Philippov D.A."/>
            <person name="Rakitin A.L."/>
            <person name="Mardanov A.V."/>
            <person name="Ravin N.V."/>
        </authorList>
    </citation>
    <scope>NUCLEOTIDE SEQUENCE [LARGE SCALE GENOMIC DNA]</scope>
    <source>
        <strain evidence="1 2">M1803</strain>
    </source>
</reference>
<proteinExistence type="predicted"/>
<dbReference type="EMBL" id="CP063458">
    <property type="protein sequence ID" value="QOV90863.1"/>
    <property type="molecule type" value="Genomic_DNA"/>
</dbReference>
<accession>A0A7M2WZN6</accession>